<dbReference type="EMBL" id="JAKROA010000008">
    <property type="protein sequence ID" value="KAL5105543.1"/>
    <property type="molecule type" value="Genomic_DNA"/>
</dbReference>
<sequence>MNGCLLSQNYIKCALTLRQGLRKATFSLFMNLSMFGPQTAEDWVSTVNLEEYASFKRQAVIDGAFSVIKEKYTTCVWINFPL</sequence>
<organism evidence="1 2">
    <name type="scientific">Taenia crassiceps</name>
    <dbReference type="NCBI Taxonomy" id="6207"/>
    <lineage>
        <taxon>Eukaryota</taxon>
        <taxon>Metazoa</taxon>
        <taxon>Spiralia</taxon>
        <taxon>Lophotrochozoa</taxon>
        <taxon>Platyhelminthes</taxon>
        <taxon>Cestoda</taxon>
        <taxon>Eucestoda</taxon>
        <taxon>Cyclophyllidea</taxon>
        <taxon>Taeniidae</taxon>
        <taxon>Taenia</taxon>
    </lineage>
</organism>
<evidence type="ECO:0008006" key="3">
    <source>
        <dbReference type="Google" id="ProtNLM"/>
    </source>
</evidence>
<evidence type="ECO:0000313" key="2">
    <source>
        <dbReference type="Proteomes" id="UP001651158"/>
    </source>
</evidence>
<protein>
    <recommendedName>
        <fullName evidence="3">DDE Tnp4 domain-containing protein</fullName>
    </recommendedName>
</protein>
<keyword evidence="2" id="KW-1185">Reference proteome</keyword>
<comment type="caution">
    <text evidence="1">The sequence shown here is derived from an EMBL/GenBank/DDBJ whole genome shotgun (WGS) entry which is preliminary data.</text>
</comment>
<dbReference type="Proteomes" id="UP001651158">
    <property type="component" value="Unassembled WGS sequence"/>
</dbReference>
<accession>A0ABR4Q785</accession>
<evidence type="ECO:0000313" key="1">
    <source>
        <dbReference type="EMBL" id="KAL5105543.1"/>
    </source>
</evidence>
<gene>
    <name evidence="1" type="ORF">TcWFU_007883</name>
</gene>
<proteinExistence type="predicted"/>
<reference evidence="1 2" key="1">
    <citation type="journal article" date="2022" name="Front. Cell. Infect. Microbiol.">
        <title>The Genomes of Two Strains of Taenia crassiceps the Animal Model for the Study of Human Cysticercosis.</title>
        <authorList>
            <person name="Bobes R.J."/>
            <person name="Estrada K."/>
            <person name="Rios-Valencia D.G."/>
            <person name="Calderon-Gallegos A."/>
            <person name="de la Torre P."/>
            <person name="Carrero J.C."/>
            <person name="Sanchez-Flores A."/>
            <person name="Laclette J.P."/>
        </authorList>
    </citation>
    <scope>NUCLEOTIDE SEQUENCE [LARGE SCALE GENOMIC DNA]</scope>
    <source>
        <strain evidence="1">WFUcys</strain>
    </source>
</reference>
<name>A0ABR4Q785_9CEST</name>